<evidence type="ECO:0000313" key="2">
    <source>
        <dbReference type="EMBL" id="PRY48990.1"/>
    </source>
</evidence>
<dbReference type="InterPro" id="IPR052564">
    <property type="entry name" value="N-acetyltrans/Recomb-assoc"/>
</dbReference>
<evidence type="ECO:0000313" key="3">
    <source>
        <dbReference type="Proteomes" id="UP000239210"/>
    </source>
</evidence>
<comment type="caution">
    <text evidence="2">The sequence shown here is derived from an EMBL/GenBank/DDBJ whole genome shotgun (WGS) entry which is preliminary data.</text>
</comment>
<dbReference type="Gene3D" id="3.40.630.30">
    <property type="match status" value="1"/>
</dbReference>
<dbReference type="PANTHER" id="PTHR43451">
    <property type="entry name" value="ACETYLTRANSFERASE (GNAT) FAMILY PROTEIN"/>
    <property type="match status" value="1"/>
</dbReference>
<protein>
    <submittedName>
        <fullName evidence="2">Putative acetyltransferase</fullName>
    </submittedName>
</protein>
<dbReference type="CDD" id="cd04301">
    <property type="entry name" value="NAT_SF"/>
    <property type="match status" value="1"/>
</dbReference>
<dbReference type="Pfam" id="PF13673">
    <property type="entry name" value="Acetyltransf_10"/>
    <property type="match status" value="1"/>
</dbReference>
<name>A0A2T0TTL8_9ACTN</name>
<dbReference type="AlphaFoldDB" id="A0A2T0TTL8"/>
<feature type="domain" description="N-acetyltransferase" evidence="1">
    <location>
        <begin position="7"/>
        <end position="165"/>
    </location>
</feature>
<keyword evidence="3" id="KW-1185">Reference proteome</keyword>
<sequence>MAGLSEPAVRRALPKDAERLLEVSLRAIRRSAADHYRPREIEAWAGRRSVAGHRWMIHNTAVLLAEVNGEVAGFAGVALQQVGHLQVGEVDQLFVDPDSGGRGIARLLLTSVASLARAAGLTALHTHASWRAVPAFERLGYERVEVEAVELSDVTLTRVLMRTRL</sequence>
<dbReference type="PANTHER" id="PTHR43451:SF1">
    <property type="entry name" value="ACETYLTRANSFERASE"/>
    <property type="match status" value="1"/>
</dbReference>
<dbReference type="InterPro" id="IPR000182">
    <property type="entry name" value="GNAT_dom"/>
</dbReference>
<accession>A0A2T0TTL8</accession>
<dbReference type="GO" id="GO:0016747">
    <property type="term" value="F:acyltransferase activity, transferring groups other than amino-acyl groups"/>
    <property type="evidence" value="ECO:0007669"/>
    <property type="project" value="InterPro"/>
</dbReference>
<evidence type="ECO:0000259" key="1">
    <source>
        <dbReference type="PROSITE" id="PS51186"/>
    </source>
</evidence>
<organism evidence="2 3">
    <name type="scientific">Geodermatophilus tzadiensis</name>
    <dbReference type="NCBI Taxonomy" id="1137988"/>
    <lineage>
        <taxon>Bacteria</taxon>
        <taxon>Bacillati</taxon>
        <taxon>Actinomycetota</taxon>
        <taxon>Actinomycetes</taxon>
        <taxon>Geodermatophilales</taxon>
        <taxon>Geodermatophilaceae</taxon>
        <taxon>Geodermatophilus</taxon>
    </lineage>
</organism>
<dbReference type="EMBL" id="PVTG01000007">
    <property type="protein sequence ID" value="PRY48990.1"/>
    <property type="molecule type" value="Genomic_DNA"/>
</dbReference>
<dbReference type="Proteomes" id="UP000239210">
    <property type="component" value="Unassembled WGS sequence"/>
</dbReference>
<reference evidence="2 3" key="1">
    <citation type="submission" date="2018-03" db="EMBL/GenBank/DDBJ databases">
        <title>Genomic Encyclopedia of Archaeal and Bacterial Type Strains, Phase II (KMG-II): from individual species to whole genera.</title>
        <authorList>
            <person name="Goeker M."/>
        </authorList>
    </citation>
    <scope>NUCLEOTIDE SEQUENCE [LARGE SCALE GENOMIC DNA]</scope>
    <source>
        <strain evidence="2 3">DSM 45416</strain>
    </source>
</reference>
<dbReference type="SUPFAM" id="SSF55729">
    <property type="entry name" value="Acyl-CoA N-acyltransferases (Nat)"/>
    <property type="match status" value="1"/>
</dbReference>
<dbReference type="InterPro" id="IPR016181">
    <property type="entry name" value="Acyl_CoA_acyltransferase"/>
</dbReference>
<keyword evidence="2" id="KW-0808">Transferase</keyword>
<gene>
    <name evidence="2" type="ORF">LY71_10772</name>
</gene>
<proteinExistence type="predicted"/>
<dbReference type="RefSeq" id="WP_106277360.1">
    <property type="nucleotide sequence ID" value="NZ_PVTG01000007.1"/>
</dbReference>
<dbReference type="PROSITE" id="PS51186">
    <property type="entry name" value="GNAT"/>
    <property type="match status" value="1"/>
</dbReference>